<name>A0A9Q0E0I6_9TELE</name>
<protein>
    <submittedName>
        <fullName evidence="2">Uncharacterized protein</fullName>
    </submittedName>
</protein>
<feature type="compositionally biased region" description="Basic and acidic residues" evidence="1">
    <location>
        <begin position="1"/>
        <end position="11"/>
    </location>
</feature>
<sequence>MAECGEHDRGELPPSSTGETPPVPGDKGAAGKTHCEAAAASVLNGDCGIQAAATMVIGSGSGSISVPGSQAGLGEEVTTTGDDTTSSAGMDAKSGIPRRSSIIKPVPGWGSTLRHTIVLTGRHTAIQRASVSGLFPPSRRH</sequence>
<dbReference type="AlphaFoldDB" id="A0A9Q0E0I6"/>
<organism evidence="2 3">
    <name type="scientific">Muraenolepis orangiensis</name>
    <name type="common">Patagonian moray cod</name>
    <dbReference type="NCBI Taxonomy" id="630683"/>
    <lineage>
        <taxon>Eukaryota</taxon>
        <taxon>Metazoa</taxon>
        <taxon>Chordata</taxon>
        <taxon>Craniata</taxon>
        <taxon>Vertebrata</taxon>
        <taxon>Euteleostomi</taxon>
        <taxon>Actinopterygii</taxon>
        <taxon>Neopterygii</taxon>
        <taxon>Teleostei</taxon>
        <taxon>Neoteleostei</taxon>
        <taxon>Acanthomorphata</taxon>
        <taxon>Zeiogadaria</taxon>
        <taxon>Gadariae</taxon>
        <taxon>Gadiformes</taxon>
        <taxon>Muraenolepidoidei</taxon>
        <taxon>Muraenolepididae</taxon>
        <taxon>Muraenolepis</taxon>
    </lineage>
</organism>
<feature type="region of interest" description="Disordered" evidence="1">
    <location>
        <begin position="1"/>
        <end position="33"/>
    </location>
</feature>
<evidence type="ECO:0000313" key="3">
    <source>
        <dbReference type="Proteomes" id="UP001148018"/>
    </source>
</evidence>
<dbReference type="Proteomes" id="UP001148018">
    <property type="component" value="Unassembled WGS sequence"/>
</dbReference>
<accession>A0A9Q0E0I6</accession>
<comment type="caution">
    <text evidence="2">The sequence shown here is derived from an EMBL/GenBank/DDBJ whole genome shotgun (WGS) entry which is preliminary data.</text>
</comment>
<evidence type="ECO:0000256" key="1">
    <source>
        <dbReference type="SAM" id="MobiDB-lite"/>
    </source>
</evidence>
<proteinExistence type="predicted"/>
<keyword evidence="3" id="KW-1185">Reference proteome</keyword>
<reference evidence="2" key="1">
    <citation type="submission" date="2022-07" db="EMBL/GenBank/DDBJ databases">
        <title>Chromosome-level genome of Muraenolepis orangiensis.</title>
        <authorList>
            <person name="Kim J."/>
        </authorList>
    </citation>
    <scope>NUCLEOTIDE SEQUENCE</scope>
    <source>
        <strain evidence="2">KU_S4_2022</strain>
        <tissue evidence="2">Muscle</tissue>
    </source>
</reference>
<evidence type="ECO:0000313" key="2">
    <source>
        <dbReference type="EMBL" id="KAJ3597728.1"/>
    </source>
</evidence>
<gene>
    <name evidence="2" type="ORF">NHX12_001245</name>
</gene>
<dbReference type="EMBL" id="JANIIK010000109">
    <property type="protein sequence ID" value="KAJ3597728.1"/>
    <property type="molecule type" value="Genomic_DNA"/>
</dbReference>
<feature type="region of interest" description="Disordered" evidence="1">
    <location>
        <begin position="62"/>
        <end position="103"/>
    </location>
</feature>
<feature type="compositionally biased region" description="Low complexity" evidence="1">
    <location>
        <begin position="62"/>
        <end position="87"/>
    </location>
</feature>